<evidence type="ECO:0008006" key="6">
    <source>
        <dbReference type="Google" id="ProtNLM"/>
    </source>
</evidence>
<evidence type="ECO:0000256" key="3">
    <source>
        <dbReference type="ARBA" id="ARBA00022559"/>
    </source>
</evidence>
<dbReference type="AlphaFoldDB" id="A0A0P4WCD7"/>
<organism evidence="5">
    <name type="scientific">Scylla olivacea</name>
    <name type="common">Orange mud crab</name>
    <name type="synonym">Cancer olivacea</name>
    <dbReference type="NCBI Taxonomy" id="85551"/>
    <lineage>
        <taxon>Eukaryota</taxon>
        <taxon>Metazoa</taxon>
        <taxon>Ecdysozoa</taxon>
        <taxon>Arthropoda</taxon>
        <taxon>Crustacea</taxon>
        <taxon>Multicrustacea</taxon>
        <taxon>Malacostraca</taxon>
        <taxon>Eumalacostraca</taxon>
        <taxon>Eucarida</taxon>
        <taxon>Decapoda</taxon>
        <taxon>Pleocyemata</taxon>
        <taxon>Brachyura</taxon>
        <taxon>Eubrachyura</taxon>
        <taxon>Portunoidea</taxon>
        <taxon>Portunidae</taxon>
        <taxon>Portuninae</taxon>
        <taxon>Scylla</taxon>
    </lineage>
</organism>
<proteinExistence type="predicted"/>
<dbReference type="PROSITE" id="PS50292">
    <property type="entry name" value="PEROXIDASE_3"/>
    <property type="match status" value="1"/>
</dbReference>
<protein>
    <recommendedName>
        <fullName evidence="6">Peroxidase</fullName>
    </recommendedName>
</protein>
<accession>A0A0P4WCD7</accession>
<reference evidence="5" key="1">
    <citation type="submission" date="2015-09" db="EMBL/GenBank/DDBJ databases">
        <title>Scylla olivacea transcriptome.</title>
        <authorList>
            <person name="Ikhwanuddin M."/>
        </authorList>
    </citation>
    <scope>NUCLEOTIDE SEQUENCE</scope>
</reference>
<evidence type="ECO:0000313" key="5">
    <source>
        <dbReference type="EMBL" id="JAI58619.1"/>
    </source>
</evidence>
<keyword evidence="2" id="KW-0964">Secreted</keyword>
<dbReference type="InterPro" id="IPR010255">
    <property type="entry name" value="Haem_peroxidase_sf"/>
</dbReference>
<dbReference type="Gene3D" id="1.10.640.10">
    <property type="entry name" value="Haem peroxidase domain superfamily, animal type"/>
    <property type="match status" value="1"/>
</dbReference>
<keyword evidence="4" id="KW-0325">Glycoprotein</keyword>
<dbReference type="GO" id="GO:0020037">
    <property type="term" value="F:heme binding"/>
    <property type="evidence" value="ECO:0007669"/>
    <property type="project" value="InterPro"/>
</dbReference>
<evidence type="ECO:0000256" key="4">
    <source>
        <dbReference type="ARBA" id="ARBA00023180"/>
    </source>
</evidence>
<dbReference type="SUPFAM" id="SSF48113">
    <property type="entry name" value="Heme-dependent peroxidases"/>
    <property type="match status" value="1"/>
</dbReference>
<comment type="subcellular location">
    <subcellularLocation>
        <location evidence="1">Secreted</location>
    </subcellularLocation>
</comment>
<dbReference type="EMBL" id="GDRN01100147">
    <property type="protein sequence ID" value="JAI58619.1"/>
    <property type="molecule type" value="Transcribed_RNA"/>
</dbReference>
<sequence>MPRQAVHALSKAYARVEDVDLFVGGLAEYPVSGGLVGPTFACLIGYQFFNLRRGDRFWYENVDAGFSSSQLRAIRSSSSLGRVLCDNLDEKNERVPASVFHRPAQKGNPLVPCNHLTPLDLAPWKEYHSKELVDCEYLGHTYAYGRPVHVSHCLSCRCHDGGLLRCQPHLSGCQHPDHDEHCRLVC</sequence>
<dbReference type="InterPro" id="IPR037120">
    <property type="entry name" value="Haem_peroxidase_sf_animal"/>
</dbReference>
<dbReference type="InterPro" id="IPR019791">
    <property type="entry name" value="Haem_peroxidase_animal"/>
</dbReference>
<dbReference type="Pfam" id="PF03098">
    <property type="entry name" value="An_peroxidase"/>
    <property type="match status" value="1"/>
</dbReference>
<dbReference type="PANTHER" id="PTHR11475:SF4">
    <property type="entry name" value="CHORION PEROXIDASE"/>
    <property type="match status" value="1"/>
</dbReference>
<evidence type="ECO:0000256" key="1">
    <source>
        <dbReference type="ARBA" id="ARBA00004613"/>
    </source>
</evidence>
<dbReference type="GO" id="GO:0004601">
    <property type="term" value="F:peroxidase activity"/>
    <property type="evidence" value="ECO:0007669"/>
    <property type="project" value="UniProtKB-KW"/>
</dbReference>
<name>A0A0P4WCD7_SCYOL</name>
<dbReference type="GO" id="GO:0006979">
    <property type="term" value="P:response to oxidative stress"/>
    <property type="evidence" value="ECO:0007669"/>
    <property type="project" value="InterPro"/>
</dbReference>
<keyword evidence="3" id="KW-0575">Peroxidase</keyword>
<dbReference type="PANTHER" id="PTHR11475">
    <property type="entry name" value="OXIDASE/PEROXIDASE"/>
    <property type="match status" value="1"/>
</dbReference>
<keyword evidence="3" id="KW-0560">Oxidoreductase</keyword>
<dbReference type="GO" id="GO:0005576">
    <property type="term" value="C:extracellular region"/>
    <property type="evidence" value="ECO:0007669"/>
    <property type="project" value="UniProtKB-SubCell"/>
</dbReference>
<evidence type="ECO:0000256" key="2">
    <source>
        <dbReference type="ARBA" id="ARBA00022525"/>
    </source>
</evidence>